<feature type="signal peptide" evidence="2">
    <location>
        <begin position="1"/>
        <end position="20"/>
    </location>
</feature>
<keyword evidence="5" id="KW-1185">Reference proteome</keyword>
<feature type="chain" id="PRO_5035465693" evidence="2">
    <location>
        <begin position="21"/>
        <end position="209"/>
    </location>
</feature>
<feature type="domain" description="H-type lectin" evidence="3">
    <location>
        <begin position="147"/>
        <end position="207"/>
    </location>
</feature>
<dbReference type="InterPro" id="IPR019019">
    <property type="entry name" value="H-type_lectin_domain"/>
</dbReference>
<proteinExistence type="predicted"/>
<dbReference type="GO" id="GO:0030246">
    <property type="term" value="F:carbohydrate binding"/>
    <property type="evidence" value="ECO:0007669"/>
    <property type="project" value="InterPro"/>
</dbReference>
<feature type="coiled-coil region" evidence="1">
    <location>
        <begin position="71"/>
        <end position="116"/>
    </location>
</feature>
<accession>A0A8K0EFZ2</accession>
<sequence length="209" mass="23291">MNRPARILVLIVLFGTSLQARVQKDVAQLGALEVPPVEADNNSSRPEDTNATVPFSLDYMSQQLLEQQAMIHQLQTEMTAKDQEIENEMQQLQAEIAAKDQTIQALQQQTQALEQRPYIERCESGVVGIPAYALSSGSGTRYRDLTATFRARFRKTPVVTIGLKTLDSSSYTRLDASVRYVYASHMTVRISTWSSSGLHSASVYWMACA</sequence>
<evidence type="ECO:0000313" key="4">
    <source>
        <dbReference type="EMBL" id="CAH1251656.1"/>
    </source>
</evidence>
<reference evidence="4" key="1">
    <citation type="submission" date="2022-01" db="EMBL/GenBank/DDBJ databases">
        <authorList>
            <person name="Braso-Vives M."/>
        </authorList>
    </citation>
    <scope>NUCLEOTIDE SEQUENCE</scope>
</reference>
<gene>
    <name evidence="4" type="primary">Hypp9113</name>
    <name evidence="4" type="ORF">BLAG_LOCUS11978</name>
</gene>
<dbReference type="EMBL" id="OV696704">
    <property type="protein sequence ID" value="CAH1251656.1"/>
    <property type="molecule type" value="Genomic_DNA"/>
</dbReference>
<evidence type="ECO:0000313" key="5">
    <source>
        <dbReference type="Proteomes" id="UP000838412"/>
    </source>
</evidence>
<evidence type="ECO:0000256" key="1">
    <source>
        <dbReference type="SAM" id="Coils"/>
    </source>
</evidence>
<keyword evidence="1" id="KW-0175">Coiled coil</keyword>
<evidence type="ECO:0000259" key="3">
    <source>
        <dbReference type="Pfam" id="PF09458"/>
    </source>
</evidence>
<protein>
    <submittedName>
        <fullName evidence="4">Hypp9113 protein</fullName>
    </submittedName>
</protein>
<dbReference type="Proteomes" id="UP000838412">
    <property type="component" value="Chromosome 19"/>
</dbReference>
<dbReference type="Gene3D" id="2.60.40.2080">
    <property type="match status" value="1"/>
</dbReference>
<name>A0A8K0EFZ2_BRALA</name>
<dbReference type="InterPro" id="IPR037221">
    <property type="entry name" value="H-type_lectin_dom_sf"/>
</dbReference>
<organism evidence="4 5">
    <name type="scientific">Branchiostoma lanceolatum</name>
    <name type="common">Common lancelet</name>
    <name type="synonym">Amphioxus lanceolatum</name>
    <dbReference type="NCBI Taxonomy" id="7740"/>
    <lineage>
        <taxon>Eukaryota</taxon>
        <taxon>Metazoa</taxon>
        <taxon>Chordata</taxon>
        <taxon>Cephalochordata</taxon>
        <taxon>Leptocardii</taxon>
        <taxon>Amphioxiformes</taxon>
        <taxon>Branchiostomatidae</taxon>
        <taxon>Branchiostoma</taxon>
    </lineage>
</organism>
<dbReference type="OrthoDB" id="10035943at2759"/>
<evidence type="ECO:0000256" key="2">
    <source>
        <dbReference type="SAM" id="SignalP"/>
    </source>
</evidence>
<keyword evidence="2" id="KW-0732">Signal</keyword>
<dbReference type="SUPFAM" id="SSF141086">
    <property type="entry name" value="Agglutinin HPA-like"/>
    <property type="match status" value="1"/>
</dbReference>
<dbReference type="AlphaFoldDB" id="A0A8K0EFZ2"/>
<dbReference type="GO" id="GO:0007155">
    <property type="term" value="P:cell adhesion"/>
    <property type="evidence" value="ECO:0007669"/>
    <property type="project" value="InterPro"/>
</dbReference>
<dbReference type="Pfam" id="PF09458">
    <property type="entry name" value="H_lectin"/>
    <property type="match status" value="1"/>
</dbReference>